<evidence type="ECO:0000313" key="5">
    <source>
        <dbReference type="Proteomes" id="UP000315303"/>
    </source>
</evidence>
<dbReference type="PANTHER" id="PTHR35936">
    <property type="entry name" value="MEMBRANE-BOUND LYTIC MUREIN TRANSGLYCOSYLASE F"/>
    <property type="match status" value="1"/>
</dbReference>
<dbReference type="InterPro" id="IPR001638">
    <property type="entry name" value="Solute-binding_3/MltF_N"/>
</dbReference>
<evidence type="ECO:0000259" key="3">
    <source>
        <dbReference type="Pfam" id="PF00497"/>
    </source>
</evidence>
<evidence type="ECO:0000256" key="2">
    <source>
        <dbReference type="ARBA" id="ARBA00022729"/>
    </source>
</evidence>
<protein>
    <submittedName>
        <fullName evidence="4">Transporter substrate-binding domain-containing protein</fullName>
    </submittedName>
</protein>
<sequence>MNKNTSSKKIYLYALLLLIMARPEITWAKDLLLLSDDGPPHMIEATKGGIDIDITREVLQSMGHNVRVGFVPLKRSMKQVANKEADLFLPTFFQQDTEELFISAPIISYRPTIFTLKENNFVIEEISDLSGKMIITFQGATGYFGDEFMKVSKNSAYQELPDMSILPEMLIKKRCDVVILDYYIFYYFLQKYLKQNPKVPFEHRNIKNTSLFPAVQAHVGFNNSQLRDQFNEQLVKYKNSNKDKAVIHKYIAPILN</sequence>
<dbReference type="OrthoDB" id="245568at2"/>
<keyword evidence="5" id="KW-1185">Reference proteome</keyword>
<dbReference type="RefSeq" id="WP_140603231.1">
    <property type="nucleotide sequence ID" value="NZ_SAWY01000020.1"/>
</dbReference>
<proteinExistence type="inferred from homology"/>
<evidence type="ECO:0000256" key="1">
    <source>
        <dbReference type="ARBA" id="ARBA00010333"/>
    </source>
</evidence>
<comment type="similarity">
    <text evidence="1">Belongs to the bacterial solute-binding protein 3 family.</text>
</comment>
<dbReference type="PANTHER" id="PTHR35936:SF25">
    <property type="entry name" value="ABC TRANSPORTER SUBSTRATE-BINDING PROTEIN"/>
    <property type="match status" value="1"/>
</dbReference>
<feature type="domain" description="Solute-binding protein family 3/N-terminal" evidence="3">
    <location>
        <begin position="47"/>
        <end position="251"/>
    </location>
</feature>
<dbReference type="Gene3D" id="3.40.190.10">
    <property type="entry name" value="Periplasmic binding protein-like II"/>
    <property type="match status" value="2"/>
</dbReference>
<reference evidence="4 5" key="1">
    <citation type="submission" date="2019-01" db="EMBL/GenBank/DDBJ databases">
        <title>Litorilituus lipolytica sp. nov., isolated from intertidal sand of the Yellow Sea in China.</title>
        <authorList>
            <person name="Liu A."/>
        </authorList>
    </citation>
    <scope>NUCLEOTIDE SEQUENCE [LARGE SCALE GENOMIC DNA]</scope>
    <source>
        <strain evidence="4 5">RZ04</strain>
    </source>
</reference>
<dbReference type="SUPFAM" id="SSF53850">
    <property type="entry name" value="Periplasmic binding protein-like II"/>
    <property type="match status" value="1"/>
</dbReference>
<comment type="caution">
    <text evidence="4">The sequence shown here is derived from an EMBL/GenBank/DDBJ whole genome shotgun (WGS) entry which is preliminary data.</text>
</comment>
<organism evidence="4 5">
    <name type="scientific">Litorilituus lipolyticus</name>
    <dbReference type="NCBI Taxonomy" id="2491017"/>
    <lineage>
        <taxon>Bacteria</taxon>
        <taxon>Pseudomonadati</taxon>
        <taxon>Pseudomonadota</taxon>
        <taxon>Gammaproteobacteria</taxon>
        <taxon>Alteromonadales</taxon>
        <taxon>Colwelliaceae</taxon>
        <taxon>Litorilituus</taxon>
    </lineage>
</organism>
<name>A0A502L454_9GAMM</name>
<dbReference type="AlphaFoldDB" id="A0A502L454"/>
<dbReference type="EMBL" id="SAWY01000020">
    <property type="protein sequence ID" value="TPH15067.1"/>
    <property type="molecule type" value="Genomic_DNA"/>
</dbReference>
<accession>A0A502L454</accession>
<gene>
    <name evidence="4" type="ORF">EPA86_09605</name>
</gene>
<dbReference type="Proteomes" id="UP000315303">
    <property type="component" value="Unassembled WGS sequence"/>
</dbReference>
<evidence type="ECO:0000313" key="4">
    <source>
        <dbReference type="EMBL" id="TPH15067.1"/>
    </source>
</evidence>
<keyword evidence="2" id="KW-0732">Signal</keyword>
<dbReference type="Pfam" id="PF00497">
    <property type="entry name" value="SBP_bac_3"/>
    <property type="match status" value="1"/>
</dbReference>